<dbReference type="EMBL" id="AB996600">
    <property type="protein sequence ID" value="BAS01580.1"/>
    <property type="molecule type" value="Genomic_DNA"/>
</dbReference>
<geneLocation type="nucleomorph" evidence="1"/>
<accession>A0A0H5BK62</accession>
<sequence>MSPGKTSQKKLKQNKNFAKKIDFLSSKLKKDILKEIKIKKIFTTLTISCLLNVRNVLVLQVIEELLLAKKIILIQYSSKEKFYIILNSDMD</sequence>
<evidence type="ECO:0000313" key="1">
    <source>
        <dbReference type="EMBL" id="BAS01580.1"/>
    </source>
</evidence>
<keyword evidence="1" id="KW-0542">Nucleomorph</keyword>
<organism evidence="1">
    <name type="scientific">Lotharella vacuolata</name>
    <dbReference type="NCBI Taxonomy" id="74820"/>
    <lineage>
        <taxon>Eukaryota</taxon>
        <taxon>Sar</taxon>
        <taxon>Rhizaria</taxon>
        <taxon>Cercozoa</taxon>
        <taxon>Chlorarachniophyceae</taxon>
        <taxon>Lotharella</taxon>
    </lineage>
</organism>
<dbReference type="AlphaFoldDB" id="A0A0H5BK62"/>
<protein>
    <recommendedName>
        <fullName evidence="2">40S ribosomal protein S25</fullName>
    </recommendedName>
</protein>
<evidence type="ECO:0008006" key="2">
    <source>
        <dbReference type="Google" id="ProtNLM"/>
    </source>
</evidence>
<proteinExistence type="predicted"/>
<name>A0A0H5BK62_9EUKA</name>
<reference evidence="1" key="1">
    <citation type="journal article" date="2015" name="Genome Biol. Evol.">
        <title>Nucleomorph Genome Sequences of Two Chlorarachniophytes, Amorphochlora amoebiformis and Lotharella vacuolata.</title>
        <authorList>
            <person name="Suzuki S."/>
            <person name="Shirato S."/>
            <person name="Hirakawa Y."/>
            <person name="Ishida K."/>
        </authorList>
    </citation>
    <scope>NUCLEOTIDE SEQUENCE</scope>
    <source>
        <strain evidence="1">CCMP240</strain>
    </source>
</reference>